<dbReference type="Gene3D" id="3.40.630.30">
    <property type="match status" value="1"/>
</dbReference>
<accession>A0ABS7Q7I1</accession>
<sequence>MSKITMRPAKPSELGTVEDLLTEASVWLAQRGIDQWQFPPHRDRITHAIEHGECFIAEMDGTIIGTITLDAHPDPEFWVADDEPNDALYVHRMAVTRKAAGAGVGAVMLEWASKRAAEAGKGWLRLDAWRTNEGLHRYYTDQGFTLVRIVSLAHRGSGALFQRPT</sequence>
<evidence type="ECO:0000313" key="4">
    <source>
        <dbReference type="EMBL" id="MBY8879096.1"/>
    </source>
</evidence>
<keyword evidence="2" id="KW-0012">Acyltransferase</keyword>
<evidence type="ECO:0000259" key="3">
    <source>
        <dbReference type="PROSITE" id="PS51186"/>
    </source>
</evidence>
<dbReference type="PANTHER" id="PTHR43877:SF2">
    <property type="entry name" value="AMINOALKYLPHOSPHONATE N-ACETYLTRANSFERASE-RELATED"/>
    <property type="match status" value="1"/>
</dbReference>
<evidence type="ECO:0000256" key="2">
    <source>
        <dbReference type="ARBA" id="ARBA00023315"/>
    </source>
</evidence>
<dbReference type="RefSeq" id="WP_222963239.1">
    <property type="nucleotide sequence ID" value="NZ_JAINZZ010000017.1"/>
</dbReference>
<name>A0ABS7Q7I1_9ACTN</name>
<evidence type="ECO:0000256" key="1">
    <source>
        <dbReference type="ARBA" id="ARBA00022679"/>
    </source>
</evidence>
<evidence type="ECO:0000313" key="5">
    <source>
        <dbReference type="Proteomes" id="UP000778578"/>
    </source>
</evidence>
<proteinExistence type="predicted"/>
<dbReference type="InterPro" id="IPR050832">
    <property type="entry name" value="Bact_Acetyltransf"/>
</dbReference>
<dbReference type="PROSITE" id="PS51186">
    <property type="entry name" value="GNAT"/>
    <property type="match status" value="1"/>
</dbReference>
<feature type="domain" description="N-acetyltransferase" evidence="3">
    <location>
        <begin position="4"/>
        <end position="165"/>
    </location>
</feature>
<organism evidence="4 5">
    <name type="scientific">Actinacidiphila acidipaludis</name>
    <dbReference type="NCBI Taxonomy" id="2873382"/>
    <lineage>
        <taxon>Bacteria</taxon>
        <taxon>Bacillati</taxon>
        <taxon>Actinomycetota</taxon>
        <taxon>Actinomycetes</taxon>
        <taxon>Kitasatosporales</taxon>
        <taxon>Streptomycetaceae</taxon>
        <taxon>Actinacidiphila</taxon>
    </lineage>
</organism>
<protein>
    <submittedName>
        <fullName evidence="4">GNAT family N-acetyltransferase</fullName>
    </submittedName>
</protein>
<dbReference type="CDD" id="cd04301">
    <property type="entry name" value="NAT_SF"/>
    <property type="match status" value="1"/>
</dbReference>
<comment type="caution">
    <text evidence="4">The sequence shown here is derived from an EMBL/GenBank/DDBJ whole genome shotgun (WGS) entry which is preliminary data.</text>
</comment>
<dbReference type="Pfam" id="PF00583">
    <property type="entry name" value="Acetyltransf_1"/>
    <property type="match status" value="1"/>
</dbReference>
<dbReference type="InterPro" id="IPR000182">
    <property type="entry name" value="GNAT_dom"/>
</dbReference>
<dbReference type="EMBL" id="JAINZZ010000017">
    <property type="protein sequence ID" value="MBY8879096.1"/>
    <property type="molecule type" value="Genomic_DNA"/>
</dbReference>
<dbReference type="PANTHER" id="PTHR43877">
    <property type="entry name" value="AMINOALKYLPHOSPHONATE N-ACETYLTRANSFERASE-RELATED-RELATED"/>
    <property type="match status" value="1"/>
</dbReference>
<keyword evidence="1" id="KW-0808">Transferase</keyword>
<reference evidence="4 5" key="1">
    <citation type="submission" date="2021-08" db="EMBL/GenBank/DDBJ databases">
        <title>WGS of actinomycetes from Thailand.</title>
        <authorList>
            <person name="Thawai C."/>
        </authorList>
    </citation>
    <scope>NUCLEOTIDE SEQUENCE [LARGE SCALE GENOMIC DNA]</scope>
    <source>
        <strain evidence="4 5">PLK6-54</strain>
    </source>
</reference>
<dbReference type="Proteomes" id="UP000778578">
    <property type="component" value="Unassembled WGS sequence"/>
</dbReference>
<keyword evidence="5" id="KW-1185">Reference proteome</keyword>
<dbReference type="SUPFAM" id="SSF55729">
    <property type="entry name" value="Acyl-CoA N-acyltransferases (Nat)"/>
    <property type="match status" value="1"/>
</dbReference>
<dbReference type="InterPro" id="IPR016181">
    <property type="entry name" value="Acyl_CoA_acyltransferase"/>
</dbReference>
<gene>
    <name evidence="4" type="ORF">K7862_15835</name>
</gene>